<keyword evidence="3" id="KW-0808">Transferase</keyword>
<keyword evidence="8" id="KW-0594">Phospholipid biosynthesis</keyword>
<accession>A0A381Y6I2</accession>
<dbReference type="InterPro" id="IPR003811">
    <property type="entry name" value="G3P_acylTferase_PlsY"/>
</dbReference>
<organism evidence="11">
    <name type="scientific">marine metagenome</name>
    <dbReference type="NCBI Taxonomy" id="408172"/>
    <lineage>
        <taxon>unclassified sequences</taxon>
        <taxon>metagenomes</taxon>
        <taxon>ecological metagenomes</taxon>
    </lineage>
</organism>
<dbReference type="Pfam" id="PF02660">
    <property type="entry name" value="G3P_acyltransf"/>
    <property type="match status" value="1"/>
</dbReference>
<evidence type="ECO:0000256" key="3">
    <source>
        <dbReference type="ARBA" id="ARBA00022679"/>
    </source>
</evidence>
<dbReference type="EMBL" id="UINC01017430">
    <property type="protein sequence ID" value="SVA72242.1"/>
    <property type="molecule type" value="Genomic_DNA"/>
</dbReference>
<dbReference type="AlphaFoldDB" id="A0A381Y6I2"/>
<feature type="transmembrane region" description="Helical" evidence="10">
    <location>
        <begin position="6"/>
        <end position="25"/>
    </location>
</feature>
<dbReference type="GO" id="GO:0008654">
    <property type="term" value="P:phospholipid biosynthetic process"/>
    <property type="evidence" value="ECO:0007669"/>
    <property type="project" value="UniProtKB-KW"/>
</dbReference>
<keyword evidence="1" id="KW-1003">Cell membrane</keyword>
<evidence type="ECO:0000313" key="11">
    <source>
        <dbReference type="EMBL" id="SVA72242.1"/>
    </source>
</evidence>
<proteinExistence type="predicted"/>
<evidence type="ECO:0000256" key="4">
    <source>
        <dbReference type="ARBA" id="ARBA00022692"/>
    </source>
</evidence>
<dbReference type="GO" id="GO:0043772">
    <property type="term" value="F:acyl-phosphate glycerol-3-phosphate acyltransferase activity"/>
    <property type="evidence" value="ECO:0007669"/>
    <property type="project" value="InterPro"/>
</dbReference>
<keyword evidence="2" id="KW-0444">Lipid biosynthesis</keyword>
<evidence type="ECO:0000256" key="9">
    <source>
        <dbReference type="ARBA" id="ARBA00023264"/>
    </source>
</evidence>
<dbReference type="PANTHER" id="PTHR30309">
    <property type="entry name" value="INNER MEMBRANE PROTEIN YGIH"/>
    <property type="match status" value="1"/>
</dbReference>
<evidence type="ECO:0000256" key="2">
    <source>
        <dbReference type="ARBA" id="ARBA00022516"/>
    </source>
</evidence>
<reference evidence="11" key="1">
    <citation type="submission" date="2018-05" db="EMBL/GenBank/DDBJ databases">
        <authorList>
            <person name="Lanie J.A."/>
            <person name="Ng W.-L."/>
            <person name="Kazmierczak K.M."/>
            <person name="Andrzejewski T.M."/>
            <person name="Davidsen T.M."/>
            <person name="Wayne K.J."/>
            <person name="Tettelin H."/>
            <person name="Glass J.I."/>
            <person name="Rusch D."/>
            <person name="Podicherti R."/>
            <person name="Tsui H.-C.T."/>
            <person name="Winkler M.E."/>
        </authorList>
    </citation>
    <scope>NUCLEOTIDE SEQUENCE</scope>
</reference>
<feature type="transmembrane region" description="Helical" evidence="10">
    <location>
        <begin position="57"/>
        <end position="81"/>
    </location>
</feature>
<keyword evidence="5 10" id="KW-1133">Transmembrane helix</keyword>
<keyword evidence="4 10" id="KW-0812">Transmembrane</keyword>
<gene>
    <name evidence="11" type="ORF">METZ01_LOCUS125096</name>
</gene>
<evidence type="ECO:0000256" key="5">
    <source>
        <dbReference type="ARBA" id="ARBA00022989"/>
    </source>
</evidence>
<keyword evidence="9" id="KW-1208">Phospholipid metabolism</keyword>
<dbReference type="PANTHER" id="PTHR30309:SF0">
    <property type="entry name" value="GLYCEROL-3-PHOSPHATE ACYLTRANSFERASE-RELATED"/>
    <property type="match status" value="1"/>
</dbReference>
<evidence type="ECO:0008006" key="12">
    <source>
        <dbReference type="Google" id="ProtNLM"/>
    </source>
</evidence>
<dbReference type="SMART" id="SM01207">
    <property type="entry name" value="G3P_acyltransf"/>
    <property type="match status" value="1"/>
</dbReference>
<feature type="non-terminal residue" evidence="11">
    <location>
        <position position="108"/>
    </location>
</feature>
<evidence type="ECO:0000256" key="8">
    <source>
        <dbReference type="ARBA" id="ARBA00023209"/>
    </source>
</evidence>
<keyword evidence="7 10" id="KW-0472">Membrane</keyword>
<protein>
    <recommendedName>
        <fullName evidence="12">Glycerol-3-phosphate acyltransferase</fullName>
    </recommendedName>
</protein>
<sequence>MEAFAWLTVVIAGYLPGSIPAGFLAGRLRGVDIRKVGSGNIGATNAFRMLGKGIGTVVLLIDLLKGLLPCLFFAEFVAGFFPEGQAPKTETLQLLIGVSSILGHNYPC</sequence>
<evidence type="ECO:0000256" key="6">
    <source>
        <dbReference type="ARBA" id="ARBA00023098"/>
    </source>
</evidence>
<evidence type="ECO:0000256" key="7">
    <source>
        <dbReference type="ARBA" id="ARBA00023136"/>
    </source>
</evidence>
<evidence type="ECO:0000256" key="1">
    <source>
        <dbReference type="ARBA" id="ARBA00022475"/>
    </source>
</evidence>
<evidence type="ECO:0000256" key="10">
    <source>
        <dbReference type="SAM" id="Phobius"/>
    </source>
</evidence>
<keyword evidence="6" id="KW-0443">Lipid metabolism</keyword>
<name>A0A381Y6I2_9ZZZZ</name>
<dbReference type="GO" id="GO:0005886">
    <property type="term" value="C:plasma membrane"/>
    <property type="evidence" value="ECO:0007669"/>
    <property type="project" value="InterPro"/>
</dbReference>